<comment type="caution">
    <text evidence="2">The sequence shown here is derived from an EMBL/GenBank/DDBJ whole genome shotgun (WGS) entry which is preliminary data.</text>
</comment>
<name>A0A087ABQ0_9BIFI</name>
<dbReference type="Pfam" id="PF05713">
    <property type="entry name" value="MobC"/>
    <property type="match status" value="1"/>
</dbReference>
<evidence type="ECO:0000259" key="1">
    <source>
        <dbReference type="Pfam" id="PF05713"/>
    </source>
</evidence>
<evidence type="ECO:0000313" key="3">
    <source>
        <dbReference type="Proteomes" id="UP000029072"/>
    </source>
</evidence>
<dbReference type="eggNOG" id="ENOG503037U">
    <property type="taxonomic scope" value="Bacteria"/>
</dbReference>
<organism evidence="2 3">
    <name type="scientific">Bifidobacterium callitrichos DSM 23973</name>
    <dbReference type="NCBI Taxonomy" id="1437609"/>
    <lineage>
        <taxon>Bacteria</taxon>
        <taxon>Bacillati</taxon>
        <taxon>Actinomycetota</taxon>
        <taxon>Actinomycetes</taxon>
        <taxon>Bifidobacteriales</taxon>
        <taxon>Bifidobacteriaceae</taxon>
        <taxon>Bifidobacterium</taxon>
    </lineage>
</organism>
<accession>A0A087ABQ0</accession>
<protein>
    <submittedName>
        <fullName evidence="2">Mobilization protein</fullName>
    </submittedName>
</protein>
<evidence type="ECO:0000313" key="2">
    <source>
        <dbReference type="EMBL" id="KFI56200.1"/>
    </source>
</evidence>
<reference evidence="2 3" key="1">
    <citation type="submission" date="2014-03" db="EMBL/GenBank/DDBJ databases">
        <title>Genomics of Bifidobacteria.</title>
        <authorList>
            <person name="Ventura M."/>
            <person name="Milani C."/>
            <person name="Lugli G.A."/>
        </authorList>
    </citation>
    <scope>NUCLEOTIDE SEQUENCE [LARGE SCALE GENOMIC DNA]</scope>
    <source>
        <strain evidence="2 3">DSM 23973</strain>
    </source>
</reference>
<gene>
    <name evidence="2" type="ORF">BCAL_0571</name>
</gene>
<dbReference type="AlphaFoldDB" id="A0A087ABQ0"/>
<dbReference type="EMBL" id="JGYS01000003">
    <property type="protein sequence ID" value="KFI56200.1"/>
    <property type="molecule type" value="Genomic_DNA"/>
</dbReference>
<dbReference type="Proteomes" id="UP000029072">
    <property type="component" value="Unassembled WGS sequence"/>
</dbReference>
<dbReference type="OrthoDB" id="3636113at2"/>
<dbReference type="InterPro" id="IPR008687">
    <property type="entry name" value="MobC"/>
</dbReference>
<dbReference type="RefSeq" id="WP_043164798.1">
    <property type="nucleotide sequence ID" value="NZ_JDUV01000004.1"/>
</dbReference>
<sequence>MGWKGNRSRTIRKTVTFSEEEWRWVADSLKVENRQRIQAGLRPVGWMAFARNRIRCAHRVNITVPANLHDVSAQLARIGNNVNQIARHANTTRETDLAMLSRVFDELRQAERLVAGLSIRVETDVDPKGVPEWL</sequence>
<feature type="domain" description="Bacterial mobilisation" evidence="1">
    <location>
        <begin position="74"/>
        <end position="92"/>
    </location>
</feature>
<proteinExistence type="predicted"/>
<dbReference type="STRING" id="1437609.BCAL_0571"/>